<feature type="transmembrane region" description="Helical" evidence="1">
    <location>
        <begin position="88"/>
        <end position="109"/>
    </location>
</feature>
<dbReference type="RefSeq" id="WP_166269823.1">
    <property type="nucleotide sequence ID" value="NZ_CP048029.1"/>
</dbReference>
<organism evidence="2 3">
    <name type="scientific">Caldichromatium japonicum</name>
    <dbReference type="NCBI Taxonomy" id="2699430"/>
    <lineage>
        <taxon>Bacteria</taxon>
        <taxon>Pseudomonadati</taxon>
        <taxon>Pseudomonadota</taxon>
        <taxon>Gammaproteobacteria</taxon>
        <taxon>Chromatiales</taxon>
        <taxon>Chromatiaceae</taxon>
        <taxon>Caldichromatium</taxon>
    </lineage>
</organism>
<evidence type="ECO:0000313" key="3">
    <source>
        <dbReference type="Proteomes" id="UP000502699"/>
    </source>
</evidence>
<dbReference type="KEGG" id="cjap:GWK36_02560"/>
<proteinExistence type="predicted"/>
<keyword evidence="3" id="KW-1185">Reference proteome</keyword>
<dbReference type="EMBL" id="CP048029">
    <property type="protein sequence ID" value="QIK37067.1"/>
    <property type="molecule type" value="Genomic_DNA"/>
</dbReference>
<accession>A0A6G7VB97</accession>
<keyword evidence="1" id="KW-0812">Transmembrane</keyword>
<keyword evidence="1" id="KW-1133">Transmembrane helix</keyword>
<dbReference type="AlphaFoldDB" id="A0A6G7VB97"/>
<evidence type="ECO:0000256" key="1">
    <source>
        <dbReference type="SAM" id="Phobius"/>
    </source>
</evidence>
<feature type="transmembrane region" description="Helical" evidence="1">
    <location>
        <begin position="55"/>
        <end position="76"/>
    </location>
</feature>
<evidence type="ECO:0000313" key="2">
    <source>
        <dbReference type="EMBL" id="QIK37067.1"/>
    </source>
</evidence>
<dbReference type="Proteomes" id="UP000502699">
    <property type="component" value="Chromosome"/>
</dbReference>
<gene>
    <name evidence="2" type="ORF">GWK36_02560</name>
</gene>
<keyword evidence="1" id="KW-0472">Membrane</keyword>
<sequence length="170" mass="18867">MALAILLAAWISVSVLACRWPKRFHWLGFGLLPLTLLYTHPWRSLIWVWQEDEPLHIAGIDSAYPSLWALVLIPILRRDLSFSALRASLLSGLVAAAAFGLAVDALPWVLVGLKGLVAERVLEGLIHAALFAAGWGLRLYLNRPPAAFPWEYPAWYLGLMTIAQETFPSA</sequence>
<name>A0A6G7VB97_9GAMM</name>
<reference evidence="3" key="1">
    <citation type="submission" date="2020-01" db="EMBL/GenBank/DDBJ databases">
        <title>Caldichromatium gen. nov., sp. nov., a thermophilic purple sulfur bacterium member of the family Chromatiaceae isolated from Nakabusa hot spring, Japan.</title>
        <authorList>
            <person name="Saini M.K."/>
            <person name="Hanada S."/>
            <person name="Tank M."/>
        </authorList>
    </citation>
    <scope>NUCLEOTIDE SEQUENCE [LARGE SCALE GENOMIC DNA]</scope>
    <source>
        <strain evidence="3">No.7</strain>
    </source>
</reference>
<protein>
    <submittedName>
        <fullName evidence="2">Uncharacterized protein</fullName>
    </submittedName>
</protein>